<feature type="domain" description="CCD97-like C-terminal" evidence="2">
    <location>
        <begin position="38"/>
        <end position="135"/>
    </location>
</feature>
<dbReference type="InterPro" id="IPR018613">
    <property type="entry name" value="Ccdc97-like"/>
</dbReference>
<dbReference type="AlphaFoldDB" id="A0A8E2EEE0"/>
<dbReference type="PANTHER" id="PTHR31840:SF1">
    <property type="entry name" value="COILED-COIL DOMAIN-CONTAINING PROTEIN 97"/>
    <property type="match status" value="1"/>
</dbReference>
<protein>
    <recommendedName>
        <fullName evidence="2">CCD97-like C-terminal domain-containing protein</fullName>
    </recommendedName>
</protein>
<reference evidence="3 4" key="1">
    <citation type="journal article" date="2016" name="Nat. Commun.">
        <title>Ectomycorrhizal ecology is imprinted in the genome of the dominant symbiotic fungus Cenococcum geophilum.</title>
        <authorList>
            <consortium name="DOE Joint Genome Institute"/>
            <person name="Peter M."/>
            <person name="Kohler A."/>
            <person name="Ohm R.A."/>
            <person name="Kuo A."/>
            <person name="Krutzmann J."/>
            <person name="Morin E."/>
            <person name="Arend M."/>
            <person name="Barry K.W."/>
            <person name="Binder M."/>
            <person name="Choi C."/>
            <person name="Clum A."/>
            <person name="Copeland A."/>
            <person name="Grisel N."/>
            <person name="Haridas S."/>
            <person name="Kipfer T."/>
            <person name="LaButti K."/>
            <person name="Lindquist E."/>
            <person name="Lipzen A."/>
            <person name="Maire R."/>
            <person name="Meier B."/>
            <person name="Mihaltcheva S."/>
            <person name="Molinier V."/>
            <person name="Murat C."/>
            <person name="Poggeler S."/>
            <person name="Quandt C.A."/>
            <person name="Sperisen C."/>
            <person name="Tritt A."/>
            <person name="Tisserant E."/>
            <person name="Crous P.W."/>
            <person name="Henrissat B."/>
            <person name="Nehls U."/>
            <person name="Egli S."/>
            <person name="Spatafora J.W."/>
            <person name="Grigoriev I.V."/>
            <person name="Martin F.M."/>
        </authorList>
    </citation>
    <scope>NUCLEOTIDE SEQUENCE [LARGE SCALE GENOMIC DNA]</scope>
    <source>
        <strain evidence="3 4">CBS 459.81</strain>
    </source>
</reference>
<name>A0A8E2EEE0_9PEZI</name>
<dbReference type="PANTHER" id="PTHR31840">
    <property type="entry name" value="COILED-COIL DOMAIN-CONTAINING PROTEIN 97"/>
    <property type="match status" value="1"/>
</dbReference>
<organism evidence="3 4">
    <name type="scientific">Lepidopterella palustris CBS 459.81</name>
    <dbReference type="NCBI Taxonomy" id="1314670"/>
    <lineage>
        <taxon>Eukaryota</taxon>
        <taxon>Fungi</taxon>
        <taxon>Dikarya</taxon>
        <taxon>Ascomycota</taxon>
        <taxon>Pezizomycotina</taxon>
        <taxon>Dothideomycetes</taxon>
        <taxon>Pleosporomycetidae</taxon>
        <taxon>Mytilinidiales</taxon>
        <taxon>Argynnaceae</taxon>
        <taxon>Lepidopterella</taxon>
    </lineage>
</organism>
<dbReference type="InterPro" id="IPR040233">
    <property type="entry name" value="CCD97-like_C"/>
</dbReference>
<dbReference type="Pfam" id="PF09747">
    <property type="entry name" value="CCD97-like_C"/>
    <property type="match status" value="1"/>
</dbReference>
<evidence type="ECO:0000256" key="1">
    <source>
        <dbReference type="SAM" id="MobiDB-lite"/>
    </source>
</evidence>
<keyword evidence="4" id="KW-1185">Reference proteome</keyword>
<evidence type="ECO:0000313" key="4">
    <source>
        <dbReference type="Proteomes" id="UP000250266"/>
    </source>
</evidence>
<sequence>MSIDKPQFSDRIELENNIVSQINHLETEERSQRIRVKNRRKRYLDTHPEYFDPSLELADPLLYDRLVRRFQSPAEREAEGRQKGFSGVLEADITRSEAKLDALAHPNPKSMFNYRRGPNGEILEEEQDEVPQDKEQGLEWWRFEMGMRFIRGDDEDFDYKIVDESEEFDDPEEDRERQEAYFEDEEPAWASDGEGEREITGQTGIQDF</sequence>
<feature type="region of interest" description="Disordered" evidence="1">
    <location>
        <begin position="164"/>
        <end position="208"/>
    </location>
</feature>
<evidence type="ECO:0000313" key="3">
    <source>
        <dbReference type="EMBL" id="OCK82492.1"/>
    </source>
</evidence>
<feature type="compositionally biased region" description="Acidic residues" evidence="1">
    <location>
        <begin position="164"/>
        <end position="173"/>
    </location>
</feature>
<proteinExistence type="predicted"/>
<evidence type="ECO:0000259" key="2">
    <source>
        <dbReference type="Pfam" id="PF09747"/>
    </source>
</evidence>
<gene>
    <name evidence="3" type="ORF">K432DRAFT_415312</name>
</gene>
<dbReference type="Proteomes" id="UP000250266">
    <property type="component" value="Unassembled WGS sequence"/>
</dbReference>
<accession>A0A8E2EEE0</accession>
<dbReference type="OrthoDB" id="333176at2759"/>
<dbReference type="EMBL" id="KV744886">
    <property type="protein sequence ID" value="OCK82492.1"/>
    <property type="molecule type" value="Genomic_DNA"/>
</dbReference>